<protein>
    <submittedName>
        <fullName evidence="1">DUF4307 domain-containing protein</fullName>
    </submittedName>
</protein>
<reference evidence="1 2" key="1">
    <citation type="submission" date="2019-09" db="EMBL/GenBank/DDBJ databases">
        <title>Actinomadura physcomitrii sp. nov., a novel actinomycete isolated from moss [Physcomitrium sphaericum (Ludw) Fuernr].</title>
        <authorList>
            <person name="Zhuang X."/>
            <person name="Liu C."/>
        </authorList>
    </citation>
    <scope>NUCLEOTIDE SEQUENCE [LARGE SCALE GENOMIC DNA]</scope>
    <source>
        <strain evidence="1 2">HMC1</strain>
    </source>
</reference>
<dbReference type="Proteomes" id="UP000468735">
    <property type="component" value="Unassembled WGS sequence"/>
</dbReference>
<keyword evidence="2" id="KW-1185">Reference proteome</keyword>
<proteinExistence type="predicted"/>
<evidence type="ECO:0000313" key="2">
    <source>
        <dbReference type="Proteomes" id="UP000468735"/>
    </source>
</evidence>
<comment type="caution">
    <text evidence="1">The sequence shown here is derived from an EMBL/GenBank/DDBJ whole genome shotgun (WGS) entry which is preliminary data.</text>
</comment>
<name>A0A6H9YVE3_9ACTN</name>
<dbReference type="InterPro" id="IPR025443">
    <property type="entry name" value="DUF4307"/>
</dbReference>
<dbReference type="OrthoDB" id="3477115at2"/>
<dbReference type="EMBL" id="WBMT01000017">
    <property type="protein sequence ID" value="KAB2343983.1"/>
    <property type="molecule type" value="Genomic_DNA"/>
</dbReference>
<dbReference type="AlphaFoldDB" id="A0A6H9YVE3"/>
<accession>A0A6H9YVE3</accession>
<dbReference type="Pfam" id="PF14155">
    <property type="entry name" value="DUF4307"/>
    <property type="match status" value="1"/>
</dbReference>
<organism evidence="1 2">
    <name type="scientific">Actinomadura rudentiformis</name>
    <dbReference type="NCBI Taxonomy" id="359158"/>
    <lineage>
        <taxon>Bacteria</taxon>
        <taxon>Bacillati</taxon>
        <taxon>Actinomycetota</taxon>
        <taxon>Actinomycetes</taxon>
        <taxon>Streptosporangiales</taxon>
        <taxon>Thermomonosporaceae</taxon>
        <taxon>Actinomadura</taxon>
    </lineage>
</organism>
<dbReference type="RefSeq" id="WP_151565611.1">
    <property type="nucleotide sequence ID" value="NZ_WBMT01000017.1"/>
</dbReference>
<gene>
    <name evidence="1" type="ORF">F8566_32085</name>
</gene>
<sequence length="126" mass="13131">MATSAPAAPTPSRRGRLGLVAIGLLAAVCAGGWAIIMANAGRQPGIAKQTITYSVLSDSAVQIKYSISKGKSDEVRCVVDAFDTDFAIVGKREIIVPSGTKTITRTDLLATSKRATGARVESCHKV</sequence>
<evidence type="ECO:0000313" key="1">
    <source>
        <dbReference type="EMBL" id="KAB2343983.1"/>
    </source>
</evidence>